<comment type="caution">
    <text evidence="1">The sequence shown here is derived from an EMBL/GenBank/DDBJ whole genome shotgun (WGS) entry which is preliminary data.</text>
</comment>
<dbReference type="EMBL" id="JAAQHG020000004">
    <property type="protein sequence ID" value="KAL1589739.1"/>
    <property type="molecule type" value="Genomic_DNA"/>
</dbReference>
<organism evidence="1 2">
    <name type="scientific">Cladosporium halotolerans</name>
    <dbReference type="NCBI Taxonomy" id="1052096"/>
    <lineage>
        <taxon>Eukaryota</taxon>
        <taxon>Fungi</taxon>
        <taxon>Dikarya</taxon>
        <taxon>Ascomycota</taxon>
        <taxon>Pezizomycotina</taxon>
        <taxon>Dothideomycetes</taxon>
        <taxon>Dothideomycetidae</taxon>
        <taxon>Cladosporiales</taxon>
        <taxon>Cladosporiaceae</taxon>
        <taxon>Cladosporium</taxon>
    </lineage>
</organism>
<name>A0AB34KXE1_9PEZI</name>
<dbReference type="PANTHER" id="PTHR33099">
    <property type="entry name" value="FE2OG DIOXYGENASE DOMAIN-CONTAINING PROTEIN"/>
    <property type="match status" value="1"/>
</dbReference>
<reference evidence="1 2" key="1">
    <citation type="journal article" date="2020" name="Microbiol. Resour. Announc.">
        <title>Draft Genome Sequence of a Cladosporium Species Isolated from the Mesophotic Ascidian Didemnum maculosum.</title>
        <authorList>
            <person name="Gioti A."/>
            <person name="Siaperas R."/>
            <person name="Nikolaivits E."/>
            <person name="Le Goff G."/>
            <person name="Ouazzani J."/>
            <person name="Kotoulas G."/>
            <person name="Topakas E."/>
        </authorList>
    </citation>
    <scope>NUCLEOTIDE SEQUENCE [LARGE SCALE GENOMIC DNA]</scope>
    <source>
        <strain evidence="1 2">TM138-S3</strain>
    </source>
</reference>
<evidence type="ECO:0000313" key="2">
    <source>
        <dbReference type="Proteomes" id="UP000803884"/>
    </source>
</evidence>
<protein>
    <recommendedName>
        <fullName evidence="3">Prolyl 4-hydroxylase alpha subunit Fe(2+) 2OG dioxygenase domain-containing protein</fullName>
    </recommendedName>
</protein>
<dbReference type="PANTHER" id="PTHR33099:SF7">
    <property type="entry name" value="MYND-TYPE DOMAIN-CONTAINING PROTEIN"/>
    <property type="match status" value="1"/>
</dbReference>
<keyword evidence="2" id="KW-1185">Reference proteome</keyword>
<accession>A0AB34KXE1</accession>
<evidence type="ECO:0008006" key="3">
    <source>
        <dbReference type="Google" id="ProtNLM"/>
    </source>
</evidence>
<evidence type="ECO:0000313" key="1">
    <source>
        <dbReference type="EMBL" id="KAL1589739.1"/>
    </source>
</evidence>
<gene>
    <name evidence="1" type="ORF">WHR41_01479</name>
</gene>
<dbReference type="GeneID" id="96002923"/>
<dbReference type="RefSeq" id="XP_069232844.1">
    <property type="nucleotide sequence ID" value="XM_069370085.1"/>
</dbReference>
<dbReference type="Proteomes" id="UP000803884">
    <property type="component" value="Unassembled WGS sequence"/>
</dbReference>
<dbReference type="Gene3D" id="2.60.120.620">
    <property type="entry name" value="q2cbj1_9rhob like domain"/>
    <property type="match status" value="1"/>
</dbReference>
<sequence>MFATLAICLPTEHEGGELILEHAGKRQVWNSANTSAVDLSFAAWYADVTHKVKPIASGHRLVLTYNVINDAQSRINRGVLDDGGGQPAFFCHQLSHQYTEASLKLSRLVGDDYKIVCRAFSAAESVNCMLYLATFERMISGGYDEEDFDREIIDETDEYWRLQTIVDLCGE</sequence>
<proteinExistence type="predicted"/>
<dbReference type="AlphaFoldDB" id="A0AB34KXE1"/>